<keyword evidence="2 10" id="KW-0489">Methyltransferase</keyword>
<dbReference type="AlphaFoldDB" id="A0A2K9LRR6"/>
<evidence type="ECO:0000256" key="6">
    <source>
        <dbReference type="ARBA" id="ARBA00023163"/>
    </source>
</evidence>
<dbReference type="SUPFAM" id="SSF46767">
    <property type="entry name" value="Methylated DNA-protein cysteine methyltransferase, C-terminal domain"/>
    <property type="match status" value="1"/>
</dbReference>
<reference evidence="11" key="1">
    <citation type="submission" date="2017-08" db="EMBL/GenBank/DDBJ databases">
        <title>Direct submision.</title>
        <authorList>
            <person name="Kim S.-J."/>
            <person name="Rhee S.-K."/>
        </authorList>
    </citation>
    <scope>NUCLEOTIDE SEQUENCE [LARGE SCALE GENOMIC DNA]</scope>
    <source>
        <strain evidence="11">GI5</strain>
    </source>
</reference>
<dbReference type="Pfam" id="PF01035">
    <property type="entry name" value="DNA_binding_1"/>
    <property type="match status" value="1"/>
</dbReference>
<keyword evidence="3 10" id="KW-0808">Transferase</keyword>
<evidence type="ECO:0000256" key="2">
    <source>
        <dbReference type="ARBA" id="ARBA00022603"/>
    </source>
</evidence>
<sequence>MNPAETHRHYQQVAAAIAFCVEQRVAQPGLAELSEHLGLSEFHLQRLFSEWVGVSPKQFLKFLTKQEAKRRLQQQSVLDAALDLGLSGSGRLHDLMVTCEAVTPGQFKQQGAGLEIHYGVVASPFGEALLAQTPKGVCKLGFFDGADGWERLLLELQAEWPKATLRRDDGVVAPTAAKVFGSATRASNKMEPGRLHVLMKGSPFQLKVWEALLAIPQGEIRTYQQVADAIGSPDAVRAVASAIGRNHVGYLIPCHRVIRSTGEFSQYAWGATRKQAMIGWEACHR</sequence>
<dbReference type="EMBL" id="CP022684">
    <property type="protein sequence ID" value="AUM14940.1"/>
    <property type="molecule type" value="Genomic_DNA"/>
</dbReference>
<dbReference type="GO" id="GO:0003700">
    <property type="term" value="F:DNA-binding transcription factor activity"/>
    <property type="evidence" value="ECO:0007669"/>
    <property type="project" value="InterPro"/>
</dbReference>
<dbReference type="InterPro" id="IPR036217">
    <property type="entry name" value="MethylDNA_cys_MeTrfase_DNAb"/>
</dbReference>
<dbReference type="GO" id="GO:0003908">
    <property type="term" value="F:methylated-DNA-[protein]-cysteine S-methyltransferase activity"/>
    <property type="evidence" value="ECO:0007669"/>
    <property type="project" value="UniProtKB-EC"/>
</dbReference>
<dbReference type="Gene3D" id="3.30.160.70">
    <property type="entry name" value="Methylated DNA-protein cysteine methyltransferase domain"/>
    <property type="match status" value="1"/>
</dbReference>
<keyword evidence="5" id="KW-0805">Transcription regulation</keyword>
<proteinExistence type="predicted"/>
<accession>A0A2K9LRR6</accession>
<dbReference type="PROSITE" id="PS01124">
    <property type="entry name" value="HTH_ARAC_FAMILY_2"/>
    <property type="match status" value="1"/>
</dbReference>
<dbReference type="Proteomes" id="UP000235116">
    <property type="component" value="Chromosome"/>
</dbReference>
<dbReference type="InterPro" id="IPR018060">
    <property type="entry name" value="HTH_AraC"/>
</dbReference>
<comment type="catalytic activity">
    <reaction evidence="8">
        <text>a 6-O-methyl-2'-deoxyguanosine in DNA + L-cysteinyl-[protein] = S-methyl-L-cysteinyl-[protein] + a 2'-deoxyguanosine in DNA</text>
        <dbReference type="Rhea" id="RHEA:24000"/>
        <dbReference type="Rhea" id="RHEA-COMP:10131"/>
        <dbReference type="Rhea" id="RHEA-COMP:10132"/>
        <dbReference type="Rhea" id="RHEA-COMP:11367"/>
        <dbReference type="Rhea" id="RHEA-COMP:11368"/>
        <dbReference type="ChEBI" id="CHEBI:29950"/>
        <dbReference type="ChEBI" id="CHEBI:82612"/>
        <dbReference type="ChEBI" id="CHEBI:85445"/>
        <dbReference type="ChEBI" id="CHEBI:85448"/>
        <dbReference type="EC" id="2.1.1.63"/>
    </reaction>
</comment>
<dbReference type="Pfam" id="PF12833">
    <property type="entry name" value="HTH_18"/>
    <property type="match status" value="1"/>
</dbReference>
<evidence type="ECO:0000256" key="8">
    <source>
        <dbReference type="ARBA" id="ARBA00049348"/>
    </source>
</evidence>
<dbReference type="InterPro" id="IPR001497">
    <property type="entry name" value="MethylDNA_cys_MeTrfase_AS"/>
</dbReference>
<dbReference type="Gene3D" id="1.10.10.60">
    <property type="entry name" value="Homeodomain-like"/>
    <property type="match status" value="1"/>
</dbReference>
<dbReference type="GO" id="GO:0043565">
    <property type="term" value="F:sequence-specific DNA binding"/>
    <property type="evidence" value="ECO:0007669"/>
    <property type="project" value="InterPro"/>
</dbReference>
<feature type="domain" description="HTH araC/xylS-type" evidence="9">
    <location>
        <begin position="11"/>
        <end position="110"/>
    </location>
</feature>
<dbReference type="OrthoDB" id="9811249at2"/>
<evidence type="ECO:0000256" key="5">
    <source>
        <dbReference type="ARBA" id="ARBA00023015"/>
    </source>
</evidence>
<dbReference type="KEGG" id="kak:Kalk_12835"/>
<evidence type="ECO:0000256" key="1">
    <source>
        <dbReference type="ARBA" id="ARBA00001286"/>
    </source>
</evidence>
<evidence type="ECO:0000256" key="3">
    <source>
        <dbReference type="ARBA" id="ARBA00022679"/>
    </source>
</evidence>
<dbReference type="GO" id="GO:0006281">
    <property type="term" value="P:DNA repair"/>
    <property type="evidence" value="ECO:0007669"/>
    <property type="project" value="UniProtKB-KW"/>
</dbReference>
<dbReference type="CDD" id="cd06445">
    <property type="entry name" value="ATase"/>
    <property type="match status" value="1"/>
</dbReference>
<keyword evidence="4" id="KW-0227">DNA damage</keyword>
<dbReference type="Gene3D" id="1.10.10.10">
    <property type="entry name" value="Winged helix-like DNA-binding domain superfamily/Winged helix DNA-binding domain"/>
    <property type="match status" value="1"/>
</dbReference>
<evidence type="ECO:0000256" key="7">
    <source>
        <dbReference type="ARBA" id="ARBA00023204"/>
    </source>
</evidence>
<evidence type="ECO:0000313" key="10">
    <source>
        <dbReference type="EMBL" id="AUM14940.1"/>
    </source>
</evidence>
<dbReference type="PANTHER" id="PTHR10815">
    <property type="entry name" value="METHYLATED-DNA--PROTEIN-CYSTEINE METHYLTRANSFERASE"/>
    <property type="match status" value="1"/>
</dbReference>
<dbReference type="SUPFAM" id="SSF46689">
    <property type="entry name" value="Homeodomain-like"/>
    <property type="match status" value="1"/>
</dbReference>
<dbReference type="InterPro" id="IPR036388">
    <property type="entry name" value="WH-like_DNA-bd_sf"/>
</dbReference>
<keyword evidence="7" id="KW-0234">DNA repair</keyword>
<protein>
    <submittedName>
        <fullName evidence="10">6-O-methylguanine DNA methyltransferase</fullName>
    </submittedName>
</protein>
<dbReference type="SUPFAM" id="SSF53155">
    <property type="entry name" value="Methylated DNA-protein cysteine methyltransferase domain"/>
    <property type="match status" value="1"/>
</dbReference>
<keyword evidence="11" id="KW-1185">Reference proteome</keyword>
<keyword evidence="6" id="KW-0804">Transcription</keyword>
<dbReference type="PROSITE" id="PS00374">
    <property type="entry name" value="MGMT"/>
    <property type="match status" value="1"/>
</dbReference>
<dbReference type="InterPro" id="IPR014048">
    <property type="entry name" value="MethylDNA_cys_MeTrfase_DNA-bd"/>
</dbReference>
<evidence type="ECO:0000313" key="11">
    <source>
        <dbReference type="Proteomes" id="UP000235116"/>
    </source>
</evidence>
<name>A0A2K9LRR6_9GAMM</name>
<evidence type="ECO:0000256" key="4">
    <source>
        <dbReference type="ARBA" id="ARBA00022763"/>
    </source>
</evidence>
<gene>
    <name evidence="10" type="ORF">Kalk_12835</name>
</gene>
<dbReference type="InterPro" id="IPR009057">
    <property type="entry name" value="Homeodomain-like_sf"/>
</dbReference>
<dbReference type="SMART" id="SM00342">
    <property type="entry name" value="HTH_ARAC"/>
    <property type="match status" value="1"/>
</dbReference>
<comment type="catalytic activity">
    <reaction evidence="1">
        <text>a 4-O-methyl-thymidine in DNA + L-cysteinyl-[protein] = a thymidine in DNA + S-methyl-L-cysteinyl-[protein]</text>
        <dbReference type="Rhea" id="RHEA:53428"/>
        <dbReference type="Rhea" id="RHEA-COMP:10131"/>
        <dbReference type="Rhea" id="RHEA-COMP:10132"/>
        <dbReference type="Rhea" id="RHEA-COMP:13555"/>
        <dbReference type="Rhea" id="RHEA-COMP:13556"/>
        <dbReference type="ChEBI" id="CHEBI:29950"/>
        <dbReference type="ChEBI" id="CHEBI:82612"/>
        <dbReference type="ChEBI" id="CHEBI:137386"/>
        <dbReference type="ChEBI" id="CHEBI:137387"/>
        <dbReference type="EC" id="2.1.1.63"/>
    </reaction>
</comment>
<dbReference type="NCBIfam" id="TIGR00589">
    <property type="entry name" value="ogt"/>
    <property type="match status" value="1"/>
</dbReference>
<dbReference type="GO" id="GO:0032259">
    <property type="term" value="P:methylation"/>
    <property type="evidence" value="ECO:0007669"/>
    <property type="project" value="UniProtKB-KW"/>
</dbReference>
<dbReference type="InterPro" id="IPR036631">
    <property type="entry name" value="MGMT_N_sf"/>
</dbReference>
<dbReference type="PANTHER" id="PTHR10815:SF13">
    <property type="entry name" value="METHYLATED-DNA--PROTEIN-CYSTEINE METHYLTRANSFERASE"/>
    <property type="match status" value="1"/>
</dbReference>
<organism evidence="10 11">
    <name type="scientific">Ketobacter alkanivorans</name>
    <dbReference type="NCBI Taxonomy" id="1917421"/>
    <lineage>
        <taxon>Bacteria</taxon>
        <taxon>Pseudomonadati</taxon>
        <taxon>Pseudomonadota</taxon>
        <taxon>Gammaproteobacteria</taxon>
        <taxon>Pseudomonadales</taxon>
        <taxon>Ketobacteraceae</taxon>
        <taxon>Ketobacter</taxon>
    </lineage>
</organism>
<evidence type="ECO:0000259" key="9">
    <source>
        <dbReference type="PROSITE" id="PS01124"/>
    </source>
</evidence>